<organism evidence="2 3">
    <name type="scientific">Pseudomonas yamanorum</name>
    <dbReference type="NCBI Taxonomy" id="515393"/>
    <lineage>
        <taxon>Bacteria</taxon>
        <taxon>Pseudomonadati</taxon>
        <taxon>Pseudomonadota</taxon>
        <taxon>Gammaproteobacteria</taxon>
        <taxon>Pseudomonadales</taxon>
        <taxon>Pseudomonadaceae</taxon>
        <taxon>Pseudomonas</taxon>
    </lineage>
</organism>
<keyword evidence="1" id="KW-0732">Signal</keyword>
<sequence>MRWLIVVSTVLLLFGCASKPPVAPPDLSRPSIAETKSVVFAGKTYVLKYQARGNVPLWEYFLAPESVNAWSELVDFRLAPPQTTGNEPRDLANLIAQAHKQEYPNLPVEMFSDEKTDAIYVLLFYPTSTRKDGSFFEFNIFKYYKDNGTGQIISFHFAKNIPSDTPAARQELPGHMARLRAEVIPAMGEFPLYRQ</sequence>
<dbReference type="RefSeq" id="WP_177075762.1">
    <property type="nucleotide sequence ID" value="NZ_JACARG010000002.1"/>
</dbReference>
<evidence type="ECO:0000256" key="1">
    <source>
        <dbReference type="SAM" id="SignalP"/>
    </source>
</evidence>
<dbReference type="PROSITE" id="PS51257">
    <property type="entry name" value="PROKAR_LIPOPROTEIN"/>
    <property type="match status" value="1"/>
</dbReference>
<gene>
    <name evidence="2" type="ORF">HX822_02325</name>
</gene>
<dbReference type="Proteomes" id="UP000531950">
    <property type="component" value="Unassembled WGS sequence"/>
</dbReference>
<name>A0A7Y8EBW5_9PSED</name>
<comment type="caution">
    <text evidence="2">The sequence shown here is derived from an EMBL/GenBank/DDBJ whole genome shotgun (WGS) entry which is preliminary data.</text>
</comment>
<feature type="chain" id="PRO_5030536759" description="Lipoprotein" evidence="1">
    <location>
        <begin position="20"/>
        <end position="195"/>
    </location>
</feature>
<dbReference type="AlphaFoldDB" id="A0A7Y8EBW5"/>
<accession>A0A7Y8EBW5</accession>
<evidence type="ECO:0000313" key="2">
    <source>
        <dbReference type="EMBL" id="NWE11759.1"/>
    </source>
</evidence>
<dbReference type="EMBL" id="JACARG010000002">
    <property type="protein sequence ID" value="NWE11759.1"/>
    <property type="molecule type" value="Genomic_DNA"/>
</dbReference>
<feature type="signal peptide" evidence="1">
    <location>
        <begin position="1"/>
        <end position="19"/>
    </location>
</feature>
<evidence type="ECO:0000313" key="3">
    <source>
        <dbReference type="Proteomes" id="UP000531950"/>
    </source>
</evidence>
<proteinExistence type="predicted"/>
<protein>
    <recommendedName>
        <fullName evidence="4">Lipoprotein</fullName>
    </recommendedName>
</protein>
<evidence type="ECO:0008006" key="4">
    <source>
        <dbReference type="Google" id="ProtNLM"/>
    </source>
</evidence>
<reference evidence="2 3" key="1">
    <citation type="submission" date="2020-04" db="EMBL/GenBank/DDBJ databases">
        <title>Molecular characterization of pseudomonads from Agaricus bisporus reveal novel blotch 2 pathogens in Western Europe.</title>
        <authorList>
            <person name="Taparia T."/>
            <person name="Krijger M."/>
            <person name="Haynes E."/>
            <person name="Elpinstone J.G."/>
            <person name="Noble R."/>
            <person name="Van Der Wolf J."/>
        </authorList>
    </citation>
    <scope>NUCLEOTIDE SEQUENCE [LARGE SCALE GENOMIC DNA]</scope>
    <source>
        <strain evidence="2 3">IPO3782</strain>
    </source>
</reference>